<feature type="compositionally biased region" description="Low complexity" evidence="1">
    <location>
        <begin position="910"/>
        <end position="921"/>
    </location>
</feature>
<evidence type="ECO:0000313" key="5">
    <source>
        <dbReference type="Proteomes" id="UP000294980"/>
    </source>
</evidence>
<dbReference type="Pfam" id="PF13116">
    <property type="entry name" value="YhdP"/>
    <property type="match status" value="2"/>
</dbReference>
<keyword evidence="5" id="KW-1185">Reference proteome</keyword>
<feature type="region of interest" description="Disordered" evidence="1">
    <location>
        <begin position="1224"/>
        <end position="1264"/>
    </location>
</feature>
<feature type="compositionally biased region" description="Acidic residues" evidence="1">
    <location>
        <begin position="1255"/>
        <end position="1264"/>
    </location>
</feature>
<evidence type="ECO:0000259" key="3">
    <source>
        <dbReference type="Pfam" id="PF13116"/>
    </source>
</evidence>
<dbReference type="Proteomes" id="UP000294980">
    <property type="component" value="Unassembled WGS sequence"/>
</dbReference>
<feature type="domain" description="YhdP central" evidence="3">
    <location>
        <begin position="27"/>
        <end position="891"/>
    </location>
</feature>
<dbReference type="OrthoDB" id="9762238at2"/>
<dbReference type="PANTHER" id="PTHR38690">
    <property type="entry name" value="PROTEASE-RELATED"/>
    <property type="match status" value="1"/>
</dbReference>
<keyword evidence="2" id="KW-0472">Membrane</keyword>
<organism evidence="4 5">
    <name type="scientific">Chromatocurvus halotolerans</name>
    <dbReference type="NCBI Taxonomy" id="1132028"/>
    <lineage>
        <taxon>Bacteria</taxon>
        <taxon>Pseudomonadati</taxon>
        <taxon>Pseudomonadota</taxon>
        <taxon>Gammaproteobacteria</taxon>
        <taxon>Cellvibrionales</taxon>
        <taxon>Halieaceae</taxon>
        <taxon>Chromatocurvus</taxon>
    </lineage>
</organism>
<comment type="caution">
    <text evidence="4">The sequence shown here is derived from an EMBL/GenBank/DDBJ whole genome shotgun (WGS) entry which is preliminary data.</text>
</comment>
<dbReference type="RefSeq" id="WP_117315395.1">
    <property type="nucleotide sequence ID" value="NZ_QQSW01000003.1"/>
</dbReference>
<reference evidence="4 5" key="1">
    <citation type="submission" date="2019-03" db="EMBL/GenBank/DDBJ databases">
        <title>Genomic Encyclopedia of Type Strains, Phase IV (KMG-IV): sequencing the most valuable type-strain genomes for metagenomic binning, comparative biology and taxonomic classification.</title>
        <authorList>
            <person name="Goeker M."/>
        </authorList>
    </citation>
    <scope>NUCLEOTIDE SEQUENCE [LARGE SCALE GENOMIC DNA]</scope>
    <source>
        <strain evidence="4 5">DSM 23344</strain>
    </source>
</reference>
<feature type="region of interest" description="Disordered" evidence="1">
    <location>
        <begin position="910"/>
        <end position="934"/>
    </location>
</feature>
<dbReference type="InterPro" id="IPR011836">
    <property type="entry name" value="YhdP"/>
</dbReference>
<feature type="compositionally biased region" description="Polar residues" evidence="1">
    <location>
        <begin position="1243"/>
        <end position="1254"/>
    </location>
</feature>
<keyword evidence="2" id="KW-0812">Transmembrane</keyword>
<dbReference type="AlphaFoldDB" id="A0A4R2KY50"/>
<proteinExistence type="predicted"/>
<sequence length="1264" mass="134101">MRPRDPGDSAPTSIHLEPGYPPRDSAFHRLAGVLWRLLVAALLLLAGYVLALRLFLGGVSVWKQDLLTEVNTRLPFTLQASALEGSLQGFSPQIVLRDLAIHFDAPGQAPVMLTSGQVRLNPLNSLLTLTPQISDLRLEGLNLEVARSADGVLRLVGFEAGVGRLRDWLTGFLSRVDVLHIDQSQVLLRDAEGELLSTAGIQLDLSRSGSLRMLDARLFVPGNELRIHANGVGDPFTGASWRGDVYLQLEGNSVERLLAWAPTDTLPIAVSGGGSVEAWLSRAGGRSDIALRARTENLVIAESGGGWALPLQTLAMNASLSQVTGGWRLQASDLSVAHDGQRWDMPRARFQLLGDSLSARVAGMRLDGIETLLAAAPAMPEALASALAELRPRGLLSAADLTLDDIRAPGSGWSFSARIDDTAVDSWRGAPGVDGLDALVQLTPSSGRILLDGRETALSFPAFYREPLSYRELYGELALAWDDEAVRVSSNLITARGDEGTAKAVFSLDFPRREDVVGPAMNLLVGLRDSEPRHRAKYLPFTLPDGVSRWLQDSLDGGRVEQGGFVWRGSLRRRNFEHMTVQLFFQLQDTDIRFDPQWPALRDFSGPVLIDDRRVSIWADDGHIGGLPLQHLSAEMAGTAPGVSEMAVAARVAGDAGAGLGIVRNSPLNALTDGALADWQAKGEMRADLRLQIPVSNLAAGPRIDLEASLDGVDLDIRPGRLPLRDLQGALRFQTGRGFAGSEVAGTLWGESLTASHPDTADATDTRINLEATVTAPALLDWLGKDVGIIRGKTAVSGELRIVRGRPPRLSLNSGLEGVALALPAPWGKAPADTRELALQLRLGAGSAGIDVSLDDTLSAALQLEGRQVVGGNLALESEWLQAVYSPTASPQVLVDWLDLDGMRDALAAGADSAGDAPGAATESGSESDSQFARDEPGSGIYRFLSASPATEVQILDLRREGSLGGHLAFRFESDGSALYARDIRGDILGLRSEGGSAGGTEMRWSAAGDGGFATALDIDLTFDNLGAVFEGLGFAPALESRSGAAVGSLRWTGVPAAPAFDNLQGTLQVQARAGRLLQSPGGASGALKVVTLLNLAELLQGLSLSSMFESGIPFERASGDLVFNRGQLRIPSLTLDGSASAFRFSGTTNLEAVDGELVVTLPVANNLPWVAALAAGLPVAAGVFVVSKVFEKQVERMSSGVYSVSGPVDSPQVRLKRIFDNRSEALPEPVEADPLAEKSPVTGPSQDPQSADSTPDDPDNSRR</sequence>
<feature type="transmembrane region" description="Helical" evidence="2">
    <location>
        <begin position="33"/>
        <end position="56"/>
    </location>
</feature>
<feature type="domain" description="YhdP central" evidence="3">
    <location>
        <begin position="934"/>
        <end position="1214"/>
    </location>
</feature>
<name>A0A4R2KY50_9GAMM</name>
<evidence type="ECO:0000313" key="4">
    <source>
        <dbReference type="EMBL" id="TCO76236.1"/>
    </source>
</evidence>
<gene>
    <name evidence="4" type="ORF">EV688_105198</name>
</gene>
<dbReference type="PANTHER" id="PTHR38690:SF1">
    <property type="entry name" value="PROTEASE"/>
    <property type="match status" value="1"/>
</dbReference>
<dbReference type="EMBL" id="SLWX01000005">
    <property type="protein sequence ID" value="TCO76236.1"/>
    <property type="molecule type" value="Genomic_DNA"/>
</dbReference>
<evidence type="ECO:0000256" key="1">
    <source>
        <dbReference type="SAM" id="MobiDB-lite"/>
    </source>
</evidence>
<accession>A0A4R2KY50</accession>
<protein>
    <submittedName>
        <fullName evidence="4">Uncharacterized protein YhdP</fullName>
    </submittedName>
</protein>
<keyword evidence="2" id="KW-1133">Transmembrane helix</keyword>
<evidence type="ECO:0000256" key="2">
    <source>
        <dbReference type="SAM" id="Phobius"/>
    </source>
</evidence>
<dbReference type="InterPro" id="IPR025263">
    <property type="entry name" value="YhdP_central"/>
</dbReference>